<feature type="compositionally biased region" description="Basic and acidic residues" evidence="6">
    <location>
        <begin position="1347"/>
        <end position="1356"/>
    </location>
</feature>
<feature type="compositionally biased region" description="Low complexity" evidence="6">
    <location>
        <begin position="1073"/>
        <end position="1089"/>
    </location>
</feature>
<evidence type="ECO:0000256" key="3">
    <source>
        <dbReference type="ARBA" id="ARBA00022833"/>
    </source>
</evidence>
<dbReference type="Gene3D" id="2.30.29.30">
    <property type="entry name" value="Pleckstrin-homology domain (PH domain)/Phosphotyrosine-binding domain (PTB)"/>
    <property type="match status" value="1"/>
</dbReference>
<feature type="compositionally biased region" description="Low complexity" evidence="6">
    <location>
        <begin position="936"/>
        <end position="946"/>
    </location>
</feature>
<feature type="region of interest" description="Disordered" evidence="6">
    <location>
        <begin position="1069"/>
        <end position="1090"/>
    </location>
</feature>
<dbReference type="PANTHER" id="PTHR39490">
    <property type="entry name" value="ARRESTIN DOMAIN-CONTAINING PROTEIN D"/>
    <property type="match status" value="1"/>
</dbReference>
<reference evidence="8 9" key="1">
    <citation type="submission" date="2016-05" db="EMBL/GenBank/DDBJ databases">
        <title>Genome sequencing reveals origins of a unique bacterial endosymbiosis in the earliest lineages of terrestrial Fungi.</title>
        <authorList>
            <consortium name="DOE Joint Genome Institute"/>
            <person name="Uehling J."/>
            <person name="Gryganskyi A."/>
            <person name="Hameed K."/>
            <person name="Tschaplinski T."/>
            <person name="Misztal P."/>
            <person name="Wu S."/>
            <person name="Desiro A."/>
            <person name="Vande Pol N."/>
            <person name="Du Z.-Y."/>
            <person name="Zienkiewicz A."/>
            <person name="Zienkiewicz K."/>
            <person name="Morin E."/>
            <person name="Tisserant E."/>
            <person name="Splivallo R."/>
            <person name="Hainaut M."/>
            <person name="Henrissat B."/>
            <person name="Ohm R."/>
            <person name="Kuo A."/>
            <person name="Yan J."/>
            <person name="Lipzen A."/>
            <person name="Nolan M."/>
            <person name="Labutti K."/>
            <person name="Barry K."/>
            <person name="Goldstein A."/>
            <person name="Labbe J."/>
            <person name="Schadt C."/>
            <person name="Tuskan G."/>
            <person name="Grigoriev I."/>
            <person name="Martin F."/>
            <person name="Vilgalys R."/>
            <person name="Bonito G."/>
        </authorList>
    </citation>
    <scope>NUCLEOTIDE SEQUENCE [LARGE SCALE GENOMIC DNA]</scope>
    <source>
        <strain evidence="8 9">AG-77</strain>
    </source>
</reference>
<evidence type="ECO:0000256" key="6">
    <source>
        <dbReference type="SAM" id="MobiDB-lite"/>
    </source>
</evidence>
<dbReference type="PROSITE" id="PS50178">
    <property type="entry name" value="ZF_FYVE"/>
    <property type="match status" value="1"/>
</dbReference>
<feature type="compositionally biased region" description="Low complexity" evidence="6">
    <location>
        <begin position="53"/>
        <end position="66"/>
    </location>
</feature>
<feature type="domain" description="FYVE-type" evidence="7">
    <location>
        <begin position="990"/>
        <end position="1066"/>
    </location>
</feature>
<feature type="compositionally biased region" description="Polar residues" evidence="6">
    <location>
        <begin position="1209"/>
        <end position="1218"/>
    </location>
</feature>
<dbReference type="InterPro" id="IPR013083">
    <property type="entry name" value="Znf_RING/FYVE/PHD"/>
</dbReference>
<dbReference type="PANTHER" id="PTHR39490:SF13">
    <property type="entry name" value="FYVE-TYPE DOMAIN-CONTAINING PROTEIN"/>
    <property type="match status" value="1"/>
</dbReference>
<feature type="region of interest" description="Disordered" evidence="6">
    <location>
        <begin position="435"/>
        <end position="479"/>
    </location>
</feature>
<evidence type="ECO:0000256" key="5">
    <source>
        <dbReference type="SAM" id="Coils"/>
    </source>
</evidence>
<dbReference type="Gene3D" id="3.30.40.10">
    <property type="entry name" value="Zinc/RING finger domain, C3HC4 (zinc finger)"/>
    <property type="match status" value="1"/>
</dbReference>
<evidence type="ECO:0000256" key="1">
    <source>
        <dbReference type="ARBA" id="ARBA00022723"/>
    </source>
</evidence>
<keyword evidence="5" id="KW-0175">Coiled coil</keyword>
<dbReference type="SMART" id="SM00064">
    <property type="entry name" value="FYVE"/>
    <property type="match status" value="1"/>
</dbReference>
<evidence type="ECO:0000259" key="7">
    <source>
        <dbReference type="PROSITE" id="PS50178"/>
    </source>
</evidence>
<dbReference type="Proteomes" id="UP000078512">
    <property type="component" value="Unassembled WGS sequence"/>
</dbReference>
<dbReference type="InterPro" id="IPR052113">
    <property type="entry name" value="FYVE-type_Zinc_Finger"/>
</dbReference>
<feature type="compositionally biased region" description="Pro residues" evidence="6">
    <location>
        <begin position="1"/>
        <end position="10"/>
    </location>
</feature>
<keyword evidence="9" id="KW-1185">Reference proteome</keyword>
<feature type="region of interest" description="Disordered" evidence="6">
    <location>
        <begin position="1127"/>
        <end position="1146"/>
    </location>
</feature>
<feature type="compositionally biased region" description="Low complexity" evidence="6">
    <location>
        <begin position="11"/>
        <end position="30"/>
    </location>
</feature>
<evidence type="ECO:0000313" key="8">
    <source>
        <dbReference type="EMBL" id="OAQ31149.1"/>
    </source>
</evidence>
<dbReference type="InterPro" id="IPR011011">
    <property type="entry name" value="Znf_FYVE_PHD"/>
</dbReference>
<feature type="compositionally biased region" description="Gly residues" evidence="6">
    <location>
        <begin position="435"/>
        <end position="456"/>
    </location>
</feature>
<organism evidence="8 9">
    <name type="scientific">Linnemannia elongata AG-77</name>
    <dbReference type="NCBI Taxonomy" id="1314771"/>
    <lineage>
        <taxon>Eukaryota</taxon>
        <taxon>Fungi</taxon>
        <taxon>Fungi incertae sedis</taxon>
        <taxon>Mucoromycota</taxon>
        <taxon>Mortierellomycotina</taxon>
        <taxon>Mortierellomycetes</taxon>
        <taxon>Mortierellales</taxon>
        <taxon>Mortierellaceae</taxon>
        <taxon>Linnemannia</taxon>
    </lineage>
</organism>
<feature type="compositionally biased region" description="Low complexity" evidence="6">
    <location>
        <begin position="110"/>
        <end position="119"/>
    </location>
</feature>
<evidence type="ECO:0000313" key="9">
    <source>
        <dbReference type="Proteomes" id="UP000078512"/>
    </source>
</evidence>
<feature type="region of interest" description="Disordered" evidence="6">
    <location>
        <begin position="1"/>
        <end position="232"/>
    </location>
</feature>
<keyword evidence="3" id="KW-0862">Zinc</keyword>
<evidence type="ECO:0000256" key="4">
    <source>
        <dbReference type="PROSITE-ProRule" id="PRU00091"/>
    </source>
</evidence>
<feature type="compositionally biased region" description="Low complexity" evidence="6">
    <location>
        <begin position="73"/>
        <end position="94"/>
    </location>
</feature>
<evidence type="ECO:0000256" key="2">
    <source>
        <dbReference type="ARBA" id="ARBA00022771"/>
    </source>
</evidence>
<gene>
    <name evidence="8" type="ORF">K457DRAFT_17635</name>
</gene>
<accession>A0A197K3W9</accession>
<protein>
    <recommendedName>
        <fullName evidence="7">FYVE-type domain-containing protein</fullName>
    </recommendedName>
</protein>
<sequence length="1356" mass="142755">MSSQAPPSPSTAPTTAATTITTTTAEANATIRSSPTSATVRSNMPSKLMSISTKTIFTTTTTTTTTPNNEDQPSSSSASVSSPSSSNSPGSLSPATPAAEMMHTGPDPLPATALITTPPSVDNNNDIFVTPFAQMDNNSTKDEATSSDTETLEAGVTATLHKKDSGTSMGSSVVSSPIDSRPSSQTALRKADDTSCPTSPTEPAPAPTTTTTTGTRRFSQSDTPSMISPAGRVLTRPLSTSKLSSIPLTAPHILPNQRYAGFNLAAFGQLSPSSSTAAAMTISRADSLAFLNSNSSAGSSPNPYFGNSAAAMKAGGSGGASTPNSLMEGIMLPSSSGVTRTTMCGSDAISLLDLDDSHNDIVMIDSNGNSSGSAVVGPATVVETMASASAIVSNNHASASHHHTLGGAASGLVAGLGGLTTAVSSASLLTGSGGLGGSGGGSGSGTTSVLGGGSAFGSGSSSGSSISQPRSSLPSLTSQAKKDVMQRAAMLAAMQQNGGAKILGAHRVGRRQDRPNRKIRFGDYHKICEIEYGFNQGKPLVANGRTLVHSTVVLRICGDEEREEQLYLFSDVLVTGTKIKKGRSKSEKNANEVPANVATADEAEKAKDFSADDRQQGLVATVEESKVEMVAIGPEVKAETTTVEVFDKETLLDNPYAGHLENQQISRLTQVQADVIEGDERPMLKVSMPQSTSLLIFESVAARDNFMSLLTETIYAHKHYLLSQSKYLADLKKFKRHSAFSFDTSFLKTWGIPGGLNLGSFKPAGGSGGHGVIGPNTFISSPVTSPGGGAFDPYQHQQHLNRPQSMAGSLFGFALNGGPFQPFSDHSKESSYATLRGANAAHALQYHHQQQQMLQQQLQNRLSMSSVASGRVGGMDRTSSGSAFDALWFMKGSETVKNSRRSVVHATAEDERDGLTEEYLPTNMVSGEPTTTANQPSSSSPIASPSLTVNTDLAAATAGSSSVPSRPPLSTSSSFNSIATLRNGAGWVRDEDATYCMVCTTTKFGVLIRKHHCRLCGRVICWKCCQMKDAVLLNNEQALSPTEAAALSQDFRKPIRVCLDCIEQNAAASQEGNNNQPSQPSSPQQQSSSFPLQGVLGKLMSSTMTSSPQIVASATNATGSSTFAMPQTASAQAPFQQRGQGSTPSSFYPRIMSYGRNGNPYPHHHRASLYRIDVERVGEEDEEEEEEEEQEVAELLQKADEALESLALSQPETISQEDPATADSEGLDESNTIIKSRHGSVRLKDLDPADINEEEVQNQIMNLESEVESLLIQSAAAPLMFARAVGGSAHSRHQREGGTGAGKTRVIRGIPKEMMLQYGGDGDDDDDDDAEDEEDEEVSMEELLAQQDERLKRILS</sequence>
<proteinExistence type="predicted"/>
<feature type="compositionally biased region" description="Polar residues" evidence="6">
    <location>
        <begin position="31"/>
        <end position="52"/>
    </location>
</feature>
<feature type="region of interest" description="Disordered" evidence="6">
    <location>
        <begin position="1289"/>
        <end position="1356"/>
    </location>
</feature>
<keyword evidence="2 4" id="KW-0863">Zinc-finger</keyword>
<dbReference type="SUPFAM" id="SSF57903">
    <property type="entry name" value="FYVE/PHD zinc finger"/>
    <property type="match status" value="1"/>
</dbReference>
<dbReference type="OrthoDB" id="10057496at2759"/>
<dbReference type="InterPro" id="IPR011993">
    <property type="entry name" value="PH-like_dom_sf"/>
</dbReference>
<feature type="compositionally biased region" description="Polar residues" evidence="6">
    <location>
        <begin position="923"/>
        <end position="935"/>
    </location>
</feature>
<feature type="compositionally biased region" description="Low complexity" evidence="6">
    <location>
        <begin position="457"/>
        <end position="472"/>
    </location>
</feature>
<dbReference type="InterPro" id="IPR000306">
    <property type="entry name" value="Znf_FYVE"/>
</dbReference>
<name>A0A197K3W9_9FUNG</name>
<dbReference type="EMBL" id="KV442031">
    <property type="protein sequence ID" value="OAQ31149.1"/>
    <property type="molecule type" value="Genomic_DNA"/>
</dbReference>
<dbReference type="STRING" id="1314771.A0A197K3W9"/>
<feature type="region of interest" description="Disordered" evidence="6">
    <location>
        <begin position="1209"/>
        <end position="1230"/>
    </location>
</feature>
<feature type="coiled-coil region" evidence="5">
    <location>
        <begin position="1178"/>
        <end position="1205"/>
    </location>
</feature>
<feature type="compositionally biased region" description="Low complexity" evidence="6">
    <location>
        <begin position="166"/>
        <end position="184"/>
    </location>
</feature>
<feature type="region of interest" description="Disordered" evidence="6">
    <location>
        <begin position="901"/>
        <end position="946"/>
    </location>
</feature>
<keyword evidence="1" id="KW-0479">Metal-binding</keyword>
<feature type="compositionally biased region" description="Polar residues" evidence="6">
    <location>
        <begin position="216"/>
        <end position="226"/>
    </location>
</feature>
<dbReference type="Pfam" id="PF01363">
    <property type="entry name" value="FYVE"/>
    <property type="match status" value="1"/>
</dbReference>
<dbReference type="GO" id="GO:0008270">
    <property type="term" value="F:zinc ion binding"/>
    <property type="evidence" value="ECO:0007669"/>
    <property type="project" value="UniProtKB-KW"/>
</dbReference>
<dbReference type="CDD" id="cd15737">
    <property type="entry name" value="FYVE2_Vac1p_like"/>
    <property type="match status" value="1"/>
</dbReference>
<feature type="compositionally biased region" description="Acidic residues" evidence="6">
    <location>
        <begin position="1321"/>
        <end position="1340"/>
    </location>
</feature>
<dbReference type="InterPro" id="IPR017455">
    <property type="entry name" value="Znf_FYVE-rel"/>
</dbReference>